<evidence type="ECO:0000313" key="8">
    <source>
        <dbReference type="Proteomes" id="UP000823619"/>
    </source>
</evidence>
<keyword evidence="5 6" id="KW-0472">Membrane</keyword>
<dbReference type="SUPFAM" id="SSF143865">
    <property type="entry name" value="CorA soluble domain-like"/>
    <property type="match status" value="1"/>
</dbReference>
<comment type="caution">
    <text evidence="7">The sequence shown here is derived from an EMBL/GenBank/DDBJ whole genome shotgun (WGS) entry which is preliminary data.</text>
</comment>
<protein>
    <submittedName>
        <fullName evidence="7">Magnesium and cobalt transport protein CorA</fullName>
    </submittedName>
</protein>
<comment type="similarity">
    <text evidence="2">Belongs to the CorA metal ion transporter (MIT) (TC 1.A.35) family.</text>
</comment>
<dbReference type="PANTHER" id="PTHR47685">
    <property type="entry name" value="MAGNESIUM TRANSPORT PROTEIN CORA"/>
    <property type="match status" value="1"/>
</dbReference>
<dbReference type="EMBL" id="JADIMO010000030">
    <property type="protein sequence ID" value="MBO8444591.1"/>
    <property type="molecule type" value="Genomic_DNA"/>
</dbReference>
<accession>A0A9D9EAZ7</accession>
<reference evidence="7" key="2">
    <citation type="journal article" date="2021" name="PeerJ">
        <title>Extensive microbial diversity within the chicken gut microbiome revealed by metagenomics and culture.</title>
        <authorList>
            <person name="Gilroy R."/>
            <person name="Ravi A."/>
            <person name="Getino M."/>
            <person name="Pursley I."/>
            <person name="Horton D.L."/>
            <person name="Alikhan N.F."/>
            <person name="Baker D."/>
            <person name="Gharbi K."/>
            <person name="Hall N."/>
            <person name="Watson M."/>
            <person name="Adriaenssens E.M."/>
            <person name="Foster-Nyarko E."/>
            <person name="Jarju S."/>
            <person name="Secka A."/>
            <person name="Antonio M."/>
            <person name="Oren A."/>
            <person name="Chaudhuri R.R."/>
            <person name="La Ragione R."/>
            <person name="Hildebrand F."/>
            <person name="Pallen M.J."/>
        </authorList>
    </citation>
    <scope>NUCLEOTIDE SEQUENCE</scope>
    <source>
        <strain evidence="7">D5-748</strain>
    </source>
</reference>
<dbReference type="AlphaFoldDB" id="A0A9D9EAZ7"/>
<dbReference type="GO" id="GO:0015099">
    <property type="term" value="F:nickel cation transmembrane transporter activity"/>
    <property type="evidence" value="ECO:0007669"/>
    <property type="project" value="TreeGrafter"/>
</dbReference>
<name>A0A9D9EAZ7_9BACT</name>
<evidence type="ECO:0000256" key="1">
    <source>
        <dbReference type="ARBA" id="ARBA00004141"/>
    </source>
</evidence>
<sequence length="315" mass="36087">MIEIFYKSNGQMQMSQSEAVLESLDVEDVVWIDLFAPTGDEKRAAEAFVGTTIQSRATAEEIESSSRFSETENAIFANTNFLIPGPEEYSMEAVSFIITGNVLTTLRECPLRSFTDLQRRMLAFPKMYSTGFLVFVSILEQRIDLDADMIELMSKEIEQYNRKVSLGEDINEEFLLDINQLQENTMLVRENIVDKQRVISSLLKSSKYPHELQSKLNVMLKDISSLINHTNFGFERLEYLQNTVIGLINLDQNKIMKVFTLVSLLLMPPTLIASFYGMNVALPMTDTSWDWVIILASMALSFIIILYIFKRMKML</sequence>
<dbReference type="GO" id="GO:0015095">
    <property type="term" value="F:magnesium ion transmembrane transporter activity"/>
    <property type="evidence" value="ECO:0007669"/>
    <property type="project" value="TreeGrafter"/>
</dbReference>
<dbReference type="Gene3D" id="3.30.460.20">
    <property type="entry name" value="CorA soluble domain-like"/>
    <property type="match status" value="1"/>
</dbReference>
<organism evidence="7 8">
    <name type="scientific">Candidatus Cryptobacteroides merdavium</name>
    <dbReference type="NCBI Taxonomy" id="2840769"/>
    <lineage>
        <taxon>Bacteria</taxon>
        <taxon>Pseudomonadati</taxon>
        <taxon>Bacteroidota</taxon>
        <taxon>Bacteroidia</taxon>
        <taxon>Bacteroidales</taxon>
        <taxon>Candidatus Cryptobacteroides</taxon>
    </lineage>
</organism>
<dbReference type="PANTHER" id="PTHR47685:SF1">
    <property type="entry name" value="MAGNESIUM TRANSPORT PROTEIN CORA"/>
    <property type="match status" value="1"/>
</dbReference>
<dbReference type="Gene3D" id="1.20.58.340">
    <property type="entry name" value="Magnesium transport protein CorA, transmembrane region"/>
    <property type="match status" value="2"/>
</dbReference>
<proteinExistence type="inferred from homology"/>
<evidence type="ECO:0000256" key="2">
    <source>
        <dbReference type="ARBA" id="ARBA00009765"/>
    </source>
</evidence>
<gene>
    <name evidence="7" type="ORF">IAC23_02695</name>
</gene>
<dbReference type="GO" id="GO:0015087">
    <property type="term" value="F:cobalt ion transmembrane transporter activity"/>
    <property type="evidence" value="ECO:0007669"/>
    <property type="project" value="TreeGrafter"/>
</dbReference>
<dbReference type="GO" id="GO:0016020">
    <property type="term" value="C:membrane"/>
    <property type="evidence" value="ECO:0007669"/>
    <property type="project" value="UniProtKB-SubCell"/>
</dbReference>
<dbReference type="InterPro" id="IPR002523">
    <property type="entry name" value="MgTranspt_CorA/ZnTranspt_ZntB"/>
</dbReference>
<keyword evidence="3 6" id="KW-0812">Transmembrane</keyword>
<feature type="transmembrane region" description="Helical" evidence="6">
    <location>
        <begin position="289"/>
        <end position="309"/>
    </location>
</feature>
<reference evidence="7" key="1">
    <citation type="submission" date="2020-10" db="EMBL/GenBank/DDBJ databases">
        <authorList>
            <person name="Gilroy R."/>
        </authorList>
    </citation>
    <scope>NUCLEOTIDE SEQUENCE</scope>
    <source>
        <strain evidence="7">D5-748</strain>
    </source>
</reference>
<feature type="transmembrane region" description="Helical" evidence="6">
    <location>
        <begin position="258"/>
        <end position="277"/>
    </location>
</feature>
<dbReference type="InterPro" id="IPR050829">
    <property type="entry name" value="CorA_MIT"/>
</dbReference>
<evidence type="ECO:0000256" key="6">
    <source>
        <dbReference type="SAM" id="Phobius"/>
    </source>
</evidence>
<evidence type="ECO:0000256" key="3">
    <source>
        <dbReference type="ARBA" id="ARBA00022692"/>
    </source>
</evidence>
<dbReference type="InterPro" id="IPR045861">
    <property type="entry name" value="CorA_cytoplasmic_dom"/>
</dbReference>
<dbReference type="Proteomes" id="UP000823619">
    <property type="component" value="Unassembled WGS sequence"/>
</dbReference>
<dbReference type="SUPFAM" id="SSF144083">
    <property type="entry name" value="Magnesium transport protein CorA, transmembrane region"/>
    <property type="match status" value="1"/>
</dbReference>
<comment type="subcellular location">
    <subcellularLocation>
        <location evidence="1">Membrane</location>
        <topology evidence="1">Multi-pass membrane protein</topology>
    </subcellularLocation>
</comment>
<dbReference type="InterPro" id="IPR045863">
    <property type="entry name" value="CorA_TM1_TM2"/>
</dbReference>
<keyword evidence="4 6" id="KW-1133">Transmembrane helix</keyword>
<evidence type="ECO:0000256" key="4">
    <source>
        <dbReference type="ARBA" id="ARBA00022989"/>
    </source>
</evidence>
<dbReference type="Pfam" id="PF01544">
    <property type="entry name" value="CorA"/>
    <property type="match status" value="1"/>
</dbReference>
<evidence type="ECO:0000313" key="7">
    <source>
        <dbReference type="EMBL" id="MBO8444591.1"/>
    </source>
</evidence>
<evidence type="ECO:0000256" key="5">
    <source>
        <dbReference type="ARBA" id="ARBA00023136"/>
    </source>
</evidence>